<gene>
    <name evidence="3" type="ordered locus">Tter_0829</name>
</gene>
<evidence type="ECO:0000256" key="2">
    <source>
        <dbReference type="SAM" id="SignalP"/>
    </source>
</evidence>
<dbReference type="SUPFAM" id="SSF53850">
    <property type="entry name" value="Periplasmic binding protein-like II"/>
    <property type="match status" value="1"/>
</dbReference>
<keyword evidence="2" id="KW-0732">Signal</keyword>
<feature type="region of interest" description="Disordered" evidence="1">
    <location>
        <begin position="30"/>
        <end position="104"/>
    </location>
</feature>
<dbReference type="Gene3D" id="3.40.190.10">
    <property type="entry name" value="Periplasmic binding protein-like II"/>
    <property type="match status" value="1"/>
</dbReference>
<dbReference type="eggNOG" id="COG1653">
    <property type="taxonomic scope" value="Bacteria"/>
</dbReference>
<dbReference type="EMBL" id="CP001825">
    <property type="protein sequence ID" value="ACZ41746.1"/>
    <property type="molecule type" value="Genomic_DNA"/>
</dbReference>
<dbReference type="STRING" id="525904.Tter_0829"/>
<dbReference type="KEGG" id="ttr:Tter_0829"/>
<sequence length="504" mass="54571">MNERLSRRIFLRLSAVAAGGVVLAACGGATTSNTPTTAPTSPSPSPASSPTPAASAAVSPSPSPAASPTPLASPTTSAMASPTPQGPEPTPIGQKLDLANLSPSIPDPSQPVTITFASWVSAGLKPYADEFQKLHPNIKIKFQDVDAENIVTKITTQIAGGNAPDAAYLDLSAVTDFGTRNALVELDPYIQKSRAVDPKDYVGEFAKAAQIKGHFYGLPFDGESTGIFYRTDLFEQAGLEPPKPDWTWEDFEEAAKKLTIPSKRQYGFAIFASEANYYWLPWLWSTGGRLMSPDGKIMFNDANGKKAAEFYLGLKRYSPPDLYGSNSWDGRVAFAQGKVAMYEAGAWFAGTLLSEFPKTKGKWGAAAMPRDKYCATVIAGDALVIFAQSKNKDAAWKWIEFLSAPQNVAKWNTGTPKNPSTLLPVRKSLLNNPNLYKNVPLLKDFAQMMKCGVSDPAYDFPYWGQIDQILNENFQKVIYGEMDAATALDDAAARAEEIIQKHKS</sequence>
<accession>D1CFP0</accession>
<dbReference type="RefSeq" id="WP_012874781.1">
    <property type="nucleotide sequence ID" value="NC_013525.1"/>
</dbReference>
<dbReference type="PROSITE" id="PS51257">
    <property type="entry name" value="PROKAR_LIPOPROTEIN"/>
    <property type="match status" value="1"/>
</dbReference>
<evidence type="ECO:0000256" key="1">
    <source>
        <dbReference type="SAM" id="MobiDB-lite"/>
    </source>
</evidence>
<dbReference type="InterPro" id="IPR050490">
    <property type="entry name" value="Bact_solute-bd_prot1"/>
</dbReference>
<name>D1CFP0_THET1</name>
<dbReference type="InterPro" id="IPR006311">
    <property type="entry name" value="TAT_signal"/>
</dbReference>
<reference evidence="4" key="1">
    <citation type="journal article" date="2010" name="Stand. Genomic Sci.">
        <title>Complete genome sequence of 'Thermobaculum terrenum' type strain (YNP1).</title>
        <authorList>
            <person name="Kiss H."/>
            <person name="Cleland D."/>
            <person name="Lapidus A."/>
            <person name="Lucas S."/>
            <person name="Glavina Del Rio T."/>
            <person name="Nolan M."/>
            <person name="Tice H."/>
            <person name="Han C."/>
            <person name="Goodwin L."/>
            <person name="Pitluck S."/>
            <person name="Liolios K."/>
            <person name="Ivanova N."/>
            <person name="Mavromatis K."/>
            <person name="Ovchinnikova G."/>
            <person name="Pati A."/>
            <person name="Chen A."/>
            <person name="Palaniappan K."/>
            <person name="Land M."/>
            <person name="Hauser L."/>
            <person name="Chang Y."/>
            <person name="Jeffries C."/>
            <person name="Lu M."/>
            <person name="Brettin T."/>
            <person name="Detter J."/>
            <person name="Goker M."/>
            <person name="Tindall B."/>
            <person name="Beck B."/>
            <person name="McDermott T."/>
            <person name="Woyke T."/>
            <person name="Bristow J."/>
            <person name="Eisen J."/>
            <person name="Markowitz V."/>
            <person name="Hugenholtz P."/>
            <person name="Kyrpides N."/>
            <person name="Klenk H."/>
            <person name="Cheng J."/>
        </authorList>
    </citation>
    <scope>NUCLEOTIDE SEQUENCE [LARGE SCALE GENOMIC DNA]</scope>
    <source>
        <strain evidence="4">ATCC BAA-798 / YNP1</strain>
    </source>
</reference>
<dbReference type="OrthoDB" id="9795467at2"/>
<dbReference type="Pfam" id="PF01547">
    <property type="entry name" value="SBP_bac_1"/>
    <property type="match status" value="1"/>
</dbReference>
<feature type="compositionally biased region" description="Low complexity" evidence="1">
    <location>
        <begin position="68"/>
        <end position="83"/>
    </location>
</feature>
<dbReference type="Proteomes" id="UP000000323">
    <property type="component" value="Chromosome 1"/>
</dbReference>
<organism evidence="3 4">
    <name type="scientific">Thermobaculum terrenum (strain ATCC BAA-798 / CCMEE 7001 / YNP1)</name>
    <dbReference type="NCBI Taxonomy" id="525904"/>
    <lineage>
        <taxon>Bacteria</taxon>
        <taxon>Bacillati</taxon>
        <taxon>Chloroflexota</taxon>
        <taxon>Chloroflexia</taxon>
        <taxon>Candidatus Thermobaculales</taxon>
        <taxon>Candidatus Thermobaculaceae</taxon>
        <taxon>Thermobaculum</taxon>
    </lineage>
</organism>
<evidence type="ECO:0000313" key="3">
    <source>
        <dbReference type="EMBL" id="ACZ41746.1"/>
    </source>
</evidence>
<feature type="compositionally biased region" description="Low complexity" evidence="1">
    <location>
        <begin position="50"/>
        <end position="60"/>
    </location>
</feature>
<dbReference type="AlphaFoldDB" id="D1CFP0"/>
<feature type="signal peptide" evidence="2">
    <location>
        <begin position="1"/>
        <end position="24"/>
    </location>
</feature>
<dbReference type="PANTHER" id="PTHR43649:SF12">
    <property type="entry name" value="DIACETYLCHITOBIOSE BINDING PROTEIN DASA"/>
    <property type="match status" value="1"/>
</dbReference>
<dbReference type="HOGENOM" id="CLU_031285_10_1_0"/>
<feature type="chain" id="PRO_5003022000" evidence="2">
    <location>
        <begin position="25"/>
        <end position="504"/>
    </location>
</feature>
<dbReference type="InterPro" id="IPR006059">
    <property type="entry name" value="SBP"/>
</dbReference>
<dbReference type="PROSITE" id="PS51318">
    <property type="entry name" value="TAT"/>
    <property type="match status" value="1"/>
</dbReference>
<protein>
    <submittedName>
        <fullName evidence="3">Extracellular solute-binding protein family 1</fullName>
    </submittedName>
</protein>
<dbReference type="PANTHER" id="PTHR43649">
    <property type="entry name" value="ARABINOSE-BINDING PROTEIN-RELATED"/>
    <property type="match status" value="1"/>
</dbReference>
<dbReference type="CDD" id="cd13585">
    <property type="entry name" value="PBP2_TMBP_like"/>
    <property type="match status" value="1"/>
</dbReference>
<feature type="compositionally biased region" description="Low complexity" evidence="1">
    <location>
        <begin position="30"/>
        <end position="40"/>
    </location>
</feature>
<proteinExistence type="predicted"/>
<evidence type="ECO:0000313" key="4">
    <source>
        <dbReference type="Proteomes" id="UP000000323"/>
    </source>
</evidence>
<keyword evidence="4" id="KW-1185">Reference proteome</keyword>